<dbReference type="InterPro" id="IPR035093">
    <property type="entry name" value="RelE/ParE_toxin_dom_sf"/>
</dbReference>
<dbReference type="Pfam" id="PF05016">
    <property type="entry name" value="ParE_toxin"/>
    <property type="match status" value="1"/>
</dbReference>
<dbReference type="InterPro" id="IPR007712">
    <property type="entry name" value="RelE/ParE_toxin"/>
</dbReference>
<dbReference type="GeneID" id="92923589"/>
<dbReference type="RefSeq" id="WP_003508988.1">
    <property type="nucleotide sequence ID" value="NZ_LT009730.1"/>
</dbReference>
<reference evidence="2 3" key="1">
    <citation type="submission" date="2016-01" db="EMBL/GenBank/DDBJ databases">
        <authorList>
            <person name="Oliw E.H."/>
        </authorList>
    </citation>
    <scope>NUCLEOTIDE SEQUENCE [LARGE SCALE GENOMIC DNA]</scope>
    <source>
        <strain evidence="2 3">Kerr 14</strain>
    </source>
</reference>
<organism evidence="2 3">
    <name type="scientific">Agrobacterium tumefaciens str. Kerr 14</name>
    <dbReference type="NCBI Taxonomy" id="1183424"/>
    <lineage>
        <taxon>Bacteria</taxon>
        <taxon>Pseudomonadati</taxon>
        <taxon>Pseudomonadota</taxon>
        <taxon>Alphaproteobacteria</taxon>
        <taxon>Hyphomicrobiales</taxon>
        <taxon>Rhizobiaceae</taxon>
        <taxon>Rhizobium/Agrobacterium group</taxon>
        <taxon>Agrobacterium</taxon>
        <taxon>Agrobacterium tumefaciens complex</taxon>
    </lineage>
</organism>
<dbReference type="Gene3D" id="3.30.2310.20">
    <property type="entry name" value="RelE-like"/>
    <property type="match status" value="1"/>
</dbReference>
<evidence type="ECO:0000256" key="1">
    <source>
        <dbReference type="ARBA" id="ARBA00022649"/>
    </source>
</evidence>
<dbReference type="EMBL" id="FBWC01000014">
    <property type="protein sequence ID" value="CUX31017.1"/>
    <property type="molecule type" value="Genomic_DNA"/>
</dbReference>
<gene>
    <name evidence="2" type="ORF">AGR4C_Cc50419</name>
</gene>
<evidence type="ECO:0000313" key="2">
    <source>
        <dbReference type="EMBL" id="CUX31017.1"/>
    </source>
</evidence>
<accession>A0A1S7Q516</accession>
<sequence>MTYSLRYTEEAFGDFDRIYDFLIAYDIDVAEKAIHAIRTGLQLLTDFPFSCRKASQENGLMRELLVPFGSSGYIVLFRIDGPETVTIAAVRHQREDDYH</sequence>
<proteinExistence type="predicted"/>
<dbReference type="Proteomes" id="UP000191897">
    <property type="component" value="Unassembled WGS sequence"/>
</dbReference>
<dbReference type="AlphaFoldDB" id="A0A1S7Q516"/>
<protein>
    <submittedName>
        <fullName evidence="2">Plasmid stabilization system protein</fullName>
    </submittedName>
</protein>
<name>A0A1S7Q516_AGRTU</name>
<keyword evidence="1" id="KW-1277">Toxin-antitoxin system</keyword>
<evidence type="ECO:0000313" key="3">
    <source>
        <dbReference type="Proteomes" id="UP000191897"/>
    </source>
</evidence>